<feature type="region of interest" description="Disordered" evidence="1">
    <location>
        <begin position="602"/>
        <end position="624"/>
    </location>
</feature>
<feature type="region of interest" description="Disordered" evidence="1">
    <location>
        <begin position="710"/>
        <end position="764"/>
    </location>
</feature>
<evidence type="ECO:0000313" key="2">
    <source>
        <dbReference type="EMBL" id="CAK7269974.1"/>
    </source>
</evidence>
<dbReference type="Proteomes" id="UP001642501">
    <property type="component" value="Unassembled WGS sequence"/>
</dbReference>
<feature type="region of interest" description="Disordered" evidence="1">
    <location>
        <begin position="789"/>
        <end position="817"/>
    </location>
</feature>
<feature type="compositionally biased region" description="Polar residues" evidence="1">
    <location>
        <begin position="327"/>
        <end position="338"/>
    </location>
</feature>
<reference evidence="2 3" key="1">
    <citation type="submission" date="2024-01" db="EMBL/GenBank/DDBJ databases">
        <authorList>
            <person name="Allen C."/>
            <person name="Tagirdzhanova G."/>
        </authorList>
    </citation>
    <scope>NUCLEOTIDE SEQUENCE [LARGE SCALE GENOMIC DNA]</scope>
    <source>
        <strain evidence="2 3">CBS 573.63</strain>
    </source>
</reference>
<accession>A0ABP0DNX9</accession>
<feature type="region of interest" description="Disordered" evidence="1">
    <location>
        <begin position="273"/>
        <end position="344"/>
    </location>
</feature>
<feature type="compositionally biased region" description="Polar residues" evidence="1">
    <location>
        <begin position="87"/>
        <end position="96"/>
    </location>
</feature>
<name>A0ABP0DNX9_9PEZI</name>
<feature type="compositionally biased region" description="Basic and acidic residues" evidence="1">
    <location>
        <begin position="792"/>
        <end position="802"/>
    </location>
</feature>
<feature type="compositionally biased region" description="Polar residues" evidence="1">
    <location>
        <begin position="742"/>
        <end position="752"/>
    </location>
</feature>
<feature type="compositionally biased region" description="Low complexity" evidence="1">
    <location>
        <begin position="359"/>
        <end position="383"/>
    </location>
</feature>
<feature type="region of interest" description="Disordered" evidence="1">
    <location>
        <begin position="359"/>
        <end position="404"/>
    </location>
</feature>
<protein>
    <submittedName>
        <fullName evidence="2">Uncharacterized protein</fullName>
    </submittedName>
</protein>
<comment type="caution">
    <text evidence="2">The sequence shown here is derived from an EMBL/GenBank/DDBJ whole genome shotgun (WGS) entry which is preliminary data.</text>
</comment>
<evidence type="ECO:0000256" key="1">
    <source>
        <dbReference type="SAM" id="MobiDB-lite"/>
    </source>
</evidence>
<feature type="compositionally biased region" description="Low complexity" evidence="1">
    <location>
        <begin position="390"/>
        <end position="404"/>
    </location>
</feature>
<keyword evidence="3" id="KW-1185">Reference proteome</keyword>
<proteinExistence type="predicted"/>
<feature type="region of interest" description="Disordered" evidence="1">
    <location>
        <begin position="79"/>
        <end position="122"/>
    </location>
</feature>
<feature type="compositionally biased region" description="Polar residues" evidence="1">
    <location>
        <begin position="300"/>
        <end position="312"/>
    </location>
</feature>
<gene>
    <name evidence="2" type="ORF">SEPCBS57363_003866</name>
</gene>
<feature type="region of interest" description="Disordered" evidence="1">
    <location>
        <begin position="644"/>
        <end position="674"/>
    </location>
</feature>
<sequence>MARGLSRKASSLLDIDGSISQASSKRRPSRLGLSRMFSSYRSSGTLNLDAERALILNLDTVARPPPVTSVKPLEYMTQPIGVKSGHQKSPSIPTGSNREETRKSFSDYTNHQKKLSDPKQGLAATSQRVAGLQNLYDHYEQMTFRDVFSEEKEALSDTATSETPITSPLPLEEVLPIYQEVEENTDFDVYPQQITRKGPLSKNISAFLGDHTNAAAILQIAASDLPSIQIIDGDCSDSISSRHTRTSKASKRTAQSFLEIDLHHTSVLSLSSDSEDDFADSRSKTSSTWVPPSSRIPSDIITNYPDSYRPNTSRSLSLSKKKDKPRTSSCSETATQFSPVPKARVSRSVPLLPATVYSNTSSAAASTRSTKSTTKSLARNIRSSSRDSRASVASNRTTNSVSSLVNSTLPEARAISLISEQGASYDSAMSHSHATTPETFTPLLASSGLDPTMRTYRSSIHDSDQGSIRSATGSFSTESGSGLMVGAGRLMAVTRQEELLLASLRQKRLRMRESVIAEFDEEEVNEKAVKQDDRSHHLLRPVHDTRRASMGAVLEPSALRPSSMSQAPASFNDFSMHFEDSSFPMPPTSSIQKSLRRNSAITLPLSPRSKPPTKQLPLTPGSRTVATDASLNRVLLNLNLNSAATPTTGRASNSESGTDSGSGNTSTSSQSDDIFGCGARSHRFSDCLDSGDDDSDSVVSYESFDFGIPADEPFIDQSGASQQKLQELRRSSSSHGHCPFSNFASTQSPSNVHHSDMHDAGMDADADENENYMMDDVDDHSMMPYDDLIGTDSRDSCDSRLADEDEQGIPRPDSPLESTVFYRKKALRISAVGGGISHMAINAGR</sequence>
<organism evidence="2 3">
    <name type="scientific">Sporothrix epigloea</name>
    <dbReference type="NCBI Taxonomy" id="1892477"/>
    <lineage>
        <taxon>Eukaryota</taxon>
        <taxon>Fungi</taxon>
        <taxon>Dikarya</taxon>
        <taxon>Ascomycota</taxon>
        <taxon>Pezizomycotina</taxon>
        <taxon>Sordariomycetes</taxon>
        <taxon>Sordariomycetidae</taxon>
        <taxon>Ophiostomatales</taxon>
        <taxon>Ophiostomataceae</taxon>
        <taxon>Sporothrix</taxon>
    </lineage>
</organism>
<feature type="compositionally biased region" description="Polar residues" evidence="1">
    <location>
        <begin position="718"/>
        <end position="735"/>
    </location>
</feature>
<dbReference type="EMBL" id="CAWUOM010000066">
    <property type="protein sequence ID" value="CAK7269974.1"/>
    <property type="molecule type" value="Genomic_DNA"/>
</dbReference>
<evidence type="ECO:0000313" key="3">
    <source>
        <dbReference type="Proteomes" id="UP001642501"/>
    </source>
</evidence>
<feature type="compositionally biased region" description="Low complexity" evidence="1">
    <location>
        <begin position="652"/>
        <end position="673"/>
    </location>
</feature>